<dbReference type="Pfam" id="PF00656">
    <property type="entry name" value="Peptidase_C14"/>
    <property type="match status" value="1"/>
</dbReference>
<feature type="compositionally biased region" description="Low complexity" evidence="5">
    <location>
        <begin position="23"/>
        <end position="36"/>
    </location>
</feature>
<evidence type="ECO:0000259" key="6">
    <source>
        <dbReference type="Pfam" id="PF00656"/>
    </source>
</evidence>
<dbReference type="GO" id="GO:0006915">
    <property type="term" value="P:apoptotic process"/>
    <property type="evidence" value="ECO:0007669"/>
    <property type="project" value="UniProtKB-KW"/>
</dbReference>
<sequence length="435" mass="47800">MSYFPGQQHHNGAPNYGAPPPQQNYGPPQAYPAPNYGAPPPQQYGGYQPSPSPQPPYNGGYQQGPPPPQQYGYQQTPPPQQYGYGTPPPQQHPPPQQYNAPPPQQQFNSPGGPPPPPATPQGFGHGAPSGYSFQYSACTGRRKALLIGINYFGQRGQLRGCINDVKNMSTYLNNHFSYKREDMVLLTDDQQNPMSQPTKANILRAMHWLVKDARPNDSLFFHYSGHGGQTKDLDGDEEDGYDEVIYPVDFRTAGHIVDDEMHRIMVSPLQPGVRLTAIFDSCHSGSALDLPYIYSTAGVVKEPNLAKEAGQGLLGIVSSYARNDIGGMMSTASSLFKKVTRGDDVYQKNLRTKTSPADVIMWSGSKDTQTSADASIAGQATGAMSWAFINSLKKNPNQSYVQLLNSIRDELESKYTQKPQLSCSHPLDVNLQYRM</sequence>
<evidence type="ECO:0000313" key="8">
    <source>
        <dbReference type="Proteomes" id="UP000800036"/>
    </source>
</evidence>
<dbReference type="InterPro" id="IPR029030">
    <property type="entry name" value="Caspase-like_dom_sf"/>
</dbReference>
<reference evidence="7" key="1">
    <citation type="journal article" date="2020" name="Stud. Mycol.">
        <title>101 Dothideomycetes genomes: a test case for predicting lifestyles and emergence of pathogens.</title>
        <authorList>
            <person name="Haridas S."/>
            <person name="Albert R."/>
            <person name="Binder M."/>
            <person name="Bloem J."/>
            <person name="Labutti K."/>
            <person name="Salamov A."/>
            <person name="Andreopoulos B."/>
            <person name="Baker S."/>
            <person name="Barry K."/>
            <person name="Bills G."/>
            <person name="Bluhm B."/>
            <person name="Cannon C."/>
            <person name="Castanera R."/>
            <person name="Culley D."/>
            <person name="Daum C."/>
            <person name="Ezra D."/>
            <person name="Gonzalez J."/>
            <person name="Henrissat B."/>
            <person name="Kuo A."/>
            <person name="Liang C."/>
            <person name="Lipzen A."/>
            <person name="Lutzoni F."/>
            <person name="Magnuson J."/>
            <person name="Mondo S."/>
            <person name="Nolan M."/>
            <person name="Ohm R."/>
            <person name="Pangilinan J."/>
            <person name="Park H.-J."/>
            <person name="Ramirez L."/>
            <person name="Alfaro M."/>
            <person name="Sun H."/>
            <person name="Tritt A."/>
            <person name="Yoshinaga Y."/>
            <person name="Zwiers L.-H."/>
            <person name="Turgeon B."/>
            <person name="Goodwin S."/>
            <person name="Spatafora J."/>
            <person name="Crous P."/>
            <person name="Grigoriev I."/>
        </authorList>
    </citation>
    <scope>NUCLEOTIDE SEQUENCE</scope>
    <source>
        <strain evidence="7">CBS 107.79</strain>
    </source>
</reference>
<evidence type="ECO:0000256" key="4">
    <source>
        <dbReference type="ARBA" id="ARBA00023145"/>
    </source>
</evidence>
<evidence type="ECO:0000313" key="7">
    <source>
        <dbReference type="EMBL" id="KAF1977030.1"/>
    </source>
</evidence>
<evidence type="ECO:0000256" key="1">
    <source>
        <dbReference type="ARBA" id="ARBA00009005"/>
    </source>
</evidence>
<evidence type="ECO:0000256" key="2">
    <source>
        <dbReference type="ARBA" id="ARBA00022703"/>
    </source>
</evidence>
<dbReference type="InterPro" id="IPR050452">
    <property type="entry name" value="Metacaspase"/>
</dbReference>
<keyword evidence="4" id="KW-0865">Zymogen</keyword>
<proteinExistence type="inferred from homology"/>
<name>A0A6A5VK80_9PLEO</name>
<accession>A0A6A5VK80</accession>
<keyword evidence="8" id="KW-1185">Reference proteome</keyword>
<keyword evidence="2" id="KW-0053">Apoptosis</keyword>
<dbReference type="OrthoDB" id="3223806at2759"/>
<dbReference type="AlphaFoldDB" id="A0A6A5VK80"/>
<evidence type="ECO:0000256" key="3">
    <source>
        <dbReference type="ARBA" id="ARBA00022807"/>
    </source>
</evidence>
<evidence type="ECO:0000256" key="5">
    <source>
        <dbReference type="SAM" id="MobiDB-lite"/>
    </source>
</evidence>
<dbReference type="SUPFAM" id="SSF52129">
    <property type="entry name" value="Caspase-like"/>
    <property type="match status" value="1"/>
</dbReference>
<gene>
    <name evidence="7" type="ORF">BU23DRAFT_318133</name>
</gene>
<feature type="compositionally biased region" description="Pro residues" evidence="5">
    <location>
        <begin position="76"/>
        <end position="104"/>
    </location>
</feature>
<dbReference type="InterPro" id="IPR011600">
    <property type="entry name" value="Pept_C14_caspase"/>
</dbReference>
<dbReference type="GO" id="GO:0006508">
    <property type="term" value="P:proteolysis"/>
    <property type="evidence" value="ECO:0007669"/>
    <property type="project" value="InterPro"/>
</dbReference>
<dbReference type="Gene3D" id="3.40.50.12660">
    <property type="match status" value="1"/>
</dbReference>
<dbReference type="PANTHER" id="PTHR48104:SF30">
    <property type="entry name" value="METACASPASE-1"/>
    <property type="match status" value="1"/>
</dbReference>
<comment type="similarity">
    <text evidence="1">Belongs to the peptidase C14B family.</text>
</comment>
<feature type="domain" description="Peptidase C14 caspase" evidence="6">
    <location>
        <begin position="141"/>
        <end position="426"/>
    </location>
</feature>
<dbReference type="GO" id="GO:0005737">
    <property type="term" value="C:cytoplasm"/>
    <property type="evidence" value="ECO:0007669"/>
    <property type="project" value="TreeGrafter"/>
</dbReference>
<feature type="region of interest" description="Disordered" evidence="5">
    <location>
        <begin position="1"/>
        <end position="127"/>
    </location>
</feature>
<keyword evidence="3" id="KW-0645">Protease</keyword>
<organism evidence="7 8">
    <name type="scientific">Bimuria novae-zelandiae CBS 107.79</name>
    <dbReference type="NCBI Taxonomy" id="1447943"/>
    <lineage>
        <taxon>Eukaryota</taxon>
        <taxon>Fungi</taxon>
        <taxon>Dikarya</taxon>
        <taxon>Ascomycota</taxon>
        <taxon>Pezizomycotina</taxon>
        <taxon>Dothideomycetes</taxon>
        <taxon>Pleosporomycetidae</taxon>
        <taxon>Pleosporales</taxon>
        <taxon>Massarineae</taxon>
        <taxon>Didymosphaeriaceae</taxon>
        <taxon>Bimuria</taxon>
    </lineage>
</organism>
<keyword evidence="3" id="KW-0788">Thiol protease</keyword>
<protein>
    <recommendedName>
        <fullName evidence="6">Peptidase C14 caspase domain-containing protein</fullName>
    </recommendedName>
</protein>
<dbReference type="EMBL" id="ML976664">
    <property type="protein sequence ID" value="KAF1977030.1"/>
    <property type="molecule type" value="Genomic_DNA"/>
</dbReference>
<dbReference type="GO" id="GO:0004197">
    <property type="term" value="F:cysteine-type endopeptidase activity"/>
    <property type="evidence" value="ECO:0007669"/>
    <property type="project" value="InterPro"/>
</dbReference>
<dbReference type="PANTHER" id="PTHR48104">
    <property type="entry name" value="METACASPASE-4"/>
    <property type="match status" value="1"/>
</dbReference>
<keyword evidence="3" id="KW-0378">Hydrolase</keyword>
<dbReference type="Proteomes" id="UP000800036">
    <property type="component" value="Unassembled WGS sequence"/>
</dbReference>